<accession>A0AAD1NWI8</accession>
<dbReference type="CDD" id="cd03375">
    <property type="entry name" value="TPP_OGFOR"/>
    <property type="match status" value="1"/>
</dbReference>
<evidence type="ECO:0000256" key="1">
    <source>
        <dbReference type="ARBA" id="ARBA00023002"/>
    </source>
</evidence>
<dbReference type="InterPro" id="IPR029061">
    <property type="entry name" value="THDP-binding"/>
</dbReference>
<feature type="domain" description="Thiamine pyrophosphate enzyme TPP-binding" evidence="2">
    <location>
        <begin position="69"/>
        <end position="215"/>
    </location>
</feature>
<protein>
    <submittedName>
        <fullName evidence="3">2-oxoglutarate ferredoxin oxidoreductase subunit beta</fullName>
    </submittedName>
</protein>
<keyword evidence="1" id="KW-0560">Oxidoreductase</keyword>
<dbReference type="PANTHER" id="PTHR48084:SF4">
    <property type="entry name" value="2-OXOGLUTARATE OXIDOREDUCTASE SUBUNIT KORB"/>
    <property type="match status" value="1"/>
</dbReference>
<dbReference type="GO" id="GO:0030976">
    <property type="term" value="F:thiamine pyrophosphate binding"/>
    <property type="evidence" value="ECO:0007669"/>
    <property type="project" value="InterPro"/>
</dbReference>
<dbReference type="GO" id="GO:0045333">
    <property type="term" value="P:cellular respiration"/>
    <property type="evidence" value="ECO:0007669"/>
    <property type="project" value="UniProtKB-ARBA"/>
</dbReference>
<evidence type="ECO:0000313" key="3">
    <source>
        <dbReference type="EMBL" id="BCY26048.1"/>
    </source>
</evidence>
<proteinExistence type="predicted"/>
<evidence type="ECO:0000313" key="4">
    <source>
        <dbReference type="Proteomes" id="UP000825072"/>
    </source>
</evidence>
<dbReference type="EMBL" id="AP024747">
    <property type="protein sequence ID" value="BCY26048.1"/>
    <property type="molecule type" value="Genomic_DNA"/>
</dbReference>
<sequence length="364" mass="39016">MTDITPENHPVGLAGVPLAVEPLKRRDFASDQEVRWCPGCGDYAILSTFQGVLPDLGIAKENAVVISGIGCSSRFPYYMSTYGMHSIHGRAPAIATGVAVSRPDLAVFVITGDGDALSIGGNHLIHAMRRNVNLTILMFNNRIYGLTKGQYSPTSEAGKVTKSSPMGSIDAPFNPLAVALGAGCSFVARAVDSDRTHLAQILTAAAKHRGTSFVEMYQNCPIFNDGAFDDYKGPEAAQHLIRLVDGEPVLVGADGTRGVVRDPVNGELTVADVAEVGMDHILVHDSHRTDPSLAFELAHLDDGNLITQTPIGILRNIECPTYDDQARTQVQLAAGDTTTLQDRDKGLQSLLLGTDTWQVRERNA</sequence>
<dbReference type="GO" id="GO:0016625">
    <property type="term" value="F:oxidoreductase activity, acting on the aldehyde or oxo group of donors, iron-sulfur protein as acceptor"/>
    <property type="evidence" value="ECO:0007669"/>
    <property type="project" value="UniProtKB-ARBA"/>
</dbReference>
<dbReference type="PANTHER" id="PTHR48084">
    <property type="entry name" value="2-OXOGLUTARATE OXIDOREDUCTASE SUBUNIT KORB-RELATED"/>
    <property type="match status" value="1"/>
</dbReference>
<dbReference type="Pfam" id="PF02775">
    <property type="entry name" value="TPP_enzyme_C"/>
    <property type="match status" value="1"/>
</dbReference>
<reference evidence="3" key="1">
    <citation type="submission" date="2021-06" db="EMBL/GenBank/DDBJ databases">
        <title>Genome sequence of Cutibacterium modestum strain KB17-24694.</title>
        <authorList>
            <person name="Dekio I."/>
            <person name="Asahina A."/>
            <person name="Nishida M."/>
        </authorList>
    </citation>
    <scope>NUCLEOTIDE SEQUENCE</scope>
    <source>
        <strain evidence="3">KB17-24694</strain>
    </source>
</reference>
<organism evidence="3 4">
    <name type="scientific">Cutibacterium modestum</name>
    <dbReference type="NCBI Taxonomy" id="2559073"/>
    <lineage>
        <taxon>Bacteria</taxon>
        <taxon>Bacillati</taxon>
        <taxon>Actinomycetota</taxon>
        <taxon>Actinomycetes</taxon>
        <taxon>Propionibacteriales</taxon>
        <taxon>Propionibacteriaceae</taxon>
        <taxon>Cutibacterium</taxon>
    </lineage>
</organism>
<dbReference type="AlphaFoldDB" id="A0AAD1NWI8"/>
<dbReference type="Gene3D" id="3.40.50.970">
    <property type="match status" value="1"/>
</dbReference>
<dbReference type="InterPro" id="IPR051457">
    <property type="entry name" value="2-oxoacid:Fd_oxidoreductase"/>
</dbReference>
<dbReference type="RefSeq" id="WP_002527885.1">
    <property type="nucleotide sequence ID" value="NZ_AP024747.1"/>
</dbReference>
<dbReference type="InterPro" id="IPR011766">
    <property type="entry name" value="TPP_enzyme_TPP-bd"/>
</dbReference>
<evidence type="ECO:0000259" key="2">
    <source>
        <dbReference type="Pfam" id="PF02775"/>
    </source>
</evidence>
<gene>
    <name evidence="3" type="ORF">KB1_20380</name>
</gene>
<dbReference type="GO" id="GO:0000287">
    <property type="term" value="F:magnesium ion binding"/>
    <property type="evidence" value="ECO:0007669"/>
    <property type="project" value="UniProtKB-ARBA"/>
</dbReference>
<dbReference type="GeneID" id="92881247"/>
<dbReference type="Proteomes" id="UP000825072">
    <property type="component" value="Chromosome 1"/>
</dbReference>
<dbReference type="SUPFAM" id="SSF52518">
    <property type="entry name" value="Thiamin diphosphate-binding fold (THDP-binding)"/>
    <property type="match status" value="1"/>
</dbReference>
<name>A0AAD1NWI8_9ACTN</name>